<proteinExistence type="predicted"/>
<organism evidence="1 2">
    <name type="scientific">Phanerochaete sordida</name>
    <dbReference type="NCBI Taxonomy" id="48140"/>
    <lineage>
        <taxon>Eukaryota</taxon>
        <taxon>Fungi</taxon>
        <taxon>Dikarya</taxon>
        <taxon>Basidiomycota</taxon>
        <taxon>Agaricomycotina</taxon>
        <taxon>Agaricomycetes</taxon>
        <taxon>Polyporales</taxon>
        <taxon>Phanerochaetaceae</taxon>
        <taxon>Phanerochaete</taxon>
    </lineage>
</organism>
<keyword evidence="2" id="KW-1185">Reference proteome</keyword>
<name>A0A9P3GBS2_9APHY</name>
<evidence type="ECO:0000313" key="1">
    <source>
        <dbReference type="EMBL" id="GJE91861.1"/>
    </source>
</evidence>
<dbReference type="AlphaFoldDB" id="A0A9P3GBS2"/>
<comment type="caution">
    <text evidence="1">The sequence shown here is derived from an EMBL/GenBank/DDBJ whole genome shotgun (WGS) entry which is preliminary data.</text>
</comment>
<protein>
    <submittedName>
        <fullName evidence="1">Uncharacterized protein</fullName>
    </submittedName>
</protein>
<gene>
    <name evidence="1" type="ORF">PsYK624_080120</name>
</gene>
<evidence type="ECO:0000313" key="2">
    <source>
        <dbReference type="Proteomes" id="UP000703269"/>
    </source>
</evidence>
<accession>A0A9P3GBS2</accession>
<dbReference type="Proteomes" id="UP000703269">
    <property type="component" value="Unassembled WGS sequence"/>
</dbReference>
<sequence length="254" mass="28560">MHIQDLPEELLVEILGLCLLLPPADFFADTRLETASQALVCQDRAPAADVLLVCQQWARIGTPQLYSSLQLVSRRHIDCVAPLLAAHPHLAACVRNLRVSSRHSRSLLALARTLPHVSAVCVVPPFDPTPSGVVHLSELLRVLEPEALYIGHLGASMIAPFVEQSANLKSMHFMQYARITKDVKDAIVRSLSLEQMTFTDLPFTSESERDDWWIRVVTESSLKQVVFPEAQKEQKHFEEQFDEHPQVLKLVTFN</sequence>
<reference evidence="1 2" key="1">
    <citation type="submission" date="2021-08" db="EMBL/GenBank/DDBJ databases">
        <title>Draft Genome Sequence of Phanerochaete sordida strain YK-624.</title>
        <authorList>
            <person name="Mori T."/>
            <person name="Dohra H."/>
            <person name="Suzuki T."/>
            <person name="Kawagishi H."/>
            <person name="Hirai H."/>
        </authorList>
    </citation>
    <scope>NUCLEOTIDE SEQUENCE [LARGE SCALE GENOMIC DNA]</scope>
    <source>
        <strain evidence="1 2">YK-624</strain>
    </source>
</reference>
<dbReference type="EMBL" id="BPQB01000023">
    <property type="protein sequence ID" value="GJE91861.1"/>
    <property type="molecule type" value="Genomic_DNA"/>
</dbReference>
<dbReference type="OrthoDB" id="2908272at2759"/>